<gene>
    <name evidence="1" type="ORF">PP2015_4133</name>
</gene>
<dbReference type="AlphaFoldDB" id="A0A0S2K8P2"/>
<dbReference type="STRING" id="161398.PP2015_4133"/>
<sequence>MFLSVIISTWLVWLLSQLVIADISINLRPVQEHKLHCQTASGENHASFRVKVPTKQLADQILPALCKNSVVRRQFGHVEVFWGGSLAEQIEFFGKGIADLILSKDSIMQALHADATHNYTPIIGYSSYSAFFISNKEKPKLEKAYFLDKRIGLLDYPTSRSGHILPKKAFKSLDLDINSLNITYVSSHKVLREKLSNNEVDIIASYWNDKIDEQYFSHNYITPIGENITGSRWYLKLTEHNTDLACAVQSITKQIAQSVGSAYFDSLEEFWQCDISPYKFLGEKR</sequence>
<evidence type="ECO:0000313" key="2">
    <source>
        <dbReference type="Proteomes" id="UP000061457"/>
    </source>
</evidence>
<evidence type="ECO:0000313" key="1">
    <source>
        <dbReference type="EMBL" id="ALO44600.1"/>
    </source>
</evidence>
<dbReference type="Proteomes" id="UP000061457">
    <property type="component" value="Chromosome II"/>
</dbReference>
<accession>A0A0S2K8P2</accession>
<reference evidence="1 2" key="1">
    <citation type="submission" date="2015-11" db="EMBL/GenBank/DDBJ databases">
        <authorList>
            <person name="Zhang Y."/>
            <person name="Guo Z."/>
        </authorList>
    </citation>
    <scope>NUCLEOTIDE SEQUENCE [LARGE SCALE GENOMIC DNA]</scope>
    <source>
        <strain evidence="1 2">KCTC 12086</strain>
    </source>
</reference>
<organism evidence="1 2">
    <name type="scientific">Pseudoalteromonas phenolica</name>
    <dbReference type="NCBI Taxonomy" id="161398"/>
    <lineage>
        <taxon>Bacteria</taxon>
        <taxon>Pseudomonadati</taxon>
        <taxon>Pseudomonadota</taxon>
        <taxon>Gammaproteobacteria</taxon>
        <taxon>Alteromonadales</taxon>
        <taxon>Pseudoalteromonadaceae</taxon>
        <taxon>Pseudoalteromonas</taxon>
    </lineage>
</organism>
<protein>
    <submittedName>
        <fullName evidence="1">Uncharacterized protein</fullName>
    </submittedName>
</protein>
<dbReference type="EMBL" id="CP013188">
    <property type="protein sequence ID" value="ALO44600.1"/>
    <property type="molecule type" value="Genomic_DNA"/>
</dbReference>
<dbReference type="KEGG" id="pphe:PP2015_4133"/>
<dbReference type="PATRIC" id="fig|161398.10.peg.4239"/>
<keyword evidence="2" id="KW-1185">Reference proteome</keyword>
<proteinExistence type="predicted"/>
<name>A0A0S2K8P2_9GAMM</name>